<dbReference type="PROSITE" id="PS50294">
    <property type="entry name" value="WD_REPEATS_REGION"/>
    <property type="match status" value="2"/>
</dbReference>
<dbReference type="InterPro" id="IPR020472">
    <property type="entry name" value="WD40_PAC1"/>
</dbReference>
<feature type="repeat" description="WD" evidence="7">
    <location>
        <begin position="384"/>
        <end position="419"/>
    </location>
</feature>
<feature type="repeat" description="WD" evidence="7">
    <location>
        <begin position="506"/>
        <end position="546"/>
    </location>
</feature>
<dbReference type="Gene3D" id="3.30.40.10">
    <property type="entry name" value="Zinc/RING finger domain, C3HC4 (zinc finger)"/>
    <property type="match status" value="1"/>
</dbReference>
<dbReference type="SUPFAM" id="SSF50978">
    <property type="entry name" value="WD40 repeat-like"/>
    <property type="match status" value="1"/>
</dbReference>
<keyword evidence="2" id="KW-0479">Metal-binding</keyword>
<evidence type="ECO:0000256" key="2">
    <source>
        <dbReference type="ARBA" id="ARBA00022723"/>
    </source>
</evidence>
<sequence>MNRAAFPCLTLDSPPHSTVSANRKRQRDQSPLRSYQCSICRNIYNNPHATPCGHVFCKVCIETAIREVRYCPICKKVLSRESKLTHRPDKEETADMSRLSFELAYFLKTRGYDLSSPRIDTSDGTEVIESIVTHFRRVYPQFKDCQKIKSDLMELQKKRRDKQKKEERKLAIEFFEIFKTRRQEMAYKRYNEARCAIDDLNTLKETIFYEPPMPIENRSTQPQLTEFHVVPEVQNFINQPIPNQEQGGNILDPPDFSMPKDPRLALHLDDLEREYILLRSRRHKSSVCNCGVTSYKCEETVNHFTSLVRGITRYSKFSNIATMDYTRDSYPTSSVVSAIDFDKDSEYFVIAGIGHKIKIYDYDTVIERPSNPNPIAVMHTPAKVSNVSWNPHAKAILASSNYSGSVQVWDTSMEKCLHTFKEHEKRCWSVQFNHKDPNVMASGSDDMRVKLWNLTCGDSIATIDTKVQVCCVHFNPTKQNQLVFGGSDHSIYVFDMRFLSTAQSILKGHKKAVSYVKYMDADHIVSASTDSTCKVWNINTGECERTMEGHMNEKNFVGLATTGDHIVCGSETNEVYAYYRHMSKPICKYDFSPEPYEDFTGLTIPRPQTDGQSDFVSALCWKRDSNIVIAANSQGRAYVLQLNE</sequence>
<reference evidence="9" key="1">
    <citation type="journal article" date="2013" name="Genetics">
        <title>The draft genome and transcriptome of Panagrellus redivivus are shaped by the harsh demands of a free-living lifestyle.</title>
        <authorList>
            <person name="Srinivasan J."/>
            <person name="Dillman A.R."/>
            <person name="Macchietto M.G."/>
            <person name="Heikkinen L."/>
            <person name="Lakso M."/>
            <person name="Fracchia K.M."/>
            <person name="Antoshechkin I."/>
            <person name="Mortazavi A."/>
            <person name="Wong G."/>
            <person name="Sternberg P.W."/>
        </authorList>
    </citation>
    <scope>NUCLEOTIDE SEQUENCE [LARGE SCALE GENOMIC DNA]</scope>
    <source>
        <strain evidence="9">MT8872</strain>
    </source>
</reference>
<dbReference type="GO" id="GO:0008270">
    <property type="term" value="F:zinc ion binding"/>
    <property type="evidence" value="ECO:0007669"/>
    <property type="project" value="UniProtKB-KW"/>
</dbReference>
<evidence type="ECO:0000256" key="4">
    <source>
        <dbReference type="ARBA" id="ARBA00022771"/>
    </source>
</evidence>
<accession>A0A7E4W3J2</accession>
<dbReference type="PRINTS" id="PR00320">
    <property type="entry name" value="GPROTEINBRPT"/>
</dbReference>
<dbReference type="InterPro" id="IPR001841">
    <property type="entry name" value="Znf_RING"/>
</dbReference>
<proteinExistence type="predicted"/>
<name>A0A7E4W3J2_PANRE</name>
<dbReference type="InterPro" id="IPR036322">
    <property type="entry name" value="WD40_repeat_dom_sf"/>
</dbReference>
<keyword evidence="5" id="KW-0862">Zinc</keyword>
<dbReference type="InterPro" id="IPR019775">
    <property type="entry name" value="WD40_repeat_CS"/>
</dbReference>
<dbReference type="AlphaFoldDB" id="A0A7E4W3J2"/>
<dbReference type="Pfam" id="PF13923">
    <property type="entry name" value="zf-C3HC4_2"/>
    <property type="match status" value="1"/>
</dbReference>
<dbReference type="SMART" id="SM00184">
    <property type="entry name" value="RING"/>
    <property type="match status" value="1"/>
</dbReference>
<reference evidence="10" key="2">
    <citation type="submission" date="2020-10" db="UniProtKB">
        <authorList>
            <consortium name="WormBaseParasite"/>
        </authorList>
    </citation>
    <scope>IDENTIFICATION</scope>
</reference>
<evidence type="ECO:0000256" key="6">
    <source>
        <dbReference type="PROSITE-ProRule" id="PRU00175"/>
    </source>
</evidence>
<dbReference type="InterPro" id="IPR001680">
    <property type="entry name" value="WD40_rpt"/>
</dbReference>
<dbReference type="InterPro" id="IPR015943">
    <property type="entry name" value="WD40/YVTN_repeat-like_dom_sf"/>
</dbReference>
<dbReference type="CDD" id="cd00200">
    <property type="entry name" value="WD40"/>
    <property type="match status" value="1"/>
</dbReference>
<organism evidence="9 10">
    <name type="scientific">Panagrellus redivivus</name>
    <name type="common">Microworm</name>
    <dbReference type="NCBI Taxonomy" id="6233"/>
    <lineage>
        <taxon>Eukaryota</taxon>
        <taxon>Metazoa</taxon>
        <taxon>Ecdysozoa</taxon>
        <taxon>Nematoda</taxon>
        <taxon>Chromadorea</taxon>
        <taxon>Rhabditida</taxon>
        <taxon>Tylenchina</taxon>
        <taxon>Panagrolaimomorpha</taxon>
        <taxon>Panagrolaimoidea</taxon>
        <taxon>Panagrolaimidae</taxon>
        <taxon>Panagrellus</taxon>
    </lineage>
</organism>
<evidence type="ECO:0000313" key="10">
    <source>
        <dbReference type="WBParaSite" id="Pan_g7072.t1"/>
    </source>
</evidence>
<keyword evidence="9" id="KW-1185">Reference proteome</keyword>
<dbReference type="PROSITE" id="PS00518">
    <property type="entry name" value="ZF_RING_1"/>
    <property type="match status" value="1"/>
</dbReference>
<dbReference type="InterPro" id="IPR013083">
    <property type="entry name" value="Znf_RING/FYVE/PHD"/>
</dbReference>
<dbReference type="InterPro" id="IPR042755">
    <property type="entry name" value="COP1"/>
</dbReference>
<dbReference type="GO" id="GO:0061630">
    <property type="term" value="F:ubiquitin protein ligase activity"/>
    <property type="evidence" value="ECO:0007669"/>
    <property type="project" value="InterPro"/>
</dbReference>
<dbReference type="PROSITE" id="PS00678">
    <property type="entry name" value="WD_REPEATS_1"/>
    <property type="match status" value="2"/>
</dbReference>
<dbReference type="SMART" id="SM00320">
    <property type="entry name" value="WD40"/>
    <property type="match status" value="7"/>
</dbReference>
<dbReference type="PANTHER" id="PTHR44080">
    <property type="entry name" value="E3 UBIQUITIN-PROTEIN LIGASE COP1"/>
    <property type="match status" value="1"/>
</dbReference>
<evidence type="ECO:0000256" key="7">
    <source>
        <dbReference type="PROSITE-ProRule" id="PRU00221"/>
    </source>
</evidence>
<dbReference type="Pfam" id="PF00400">
    <property type="entry name" value="WD40"/>
    <property type="match status" value="3"/>
</dbReference>
<keyword evidence="1 7" id="KW-0853">WD repeat</keyword>
<protein>
    <submittedName>
        <fullName evidence="10">RING-type domain-containing protein</fullName>
    </submittedName>
</protein>
<dbReference type="PROSITE" id="PS50089">
    <property type="entry name" value="ZF_RING_2"/>
    <property type="match status" value="1"/>
</dbReference>
<keyword evidence="3" id="KW-0677">Repeat</keyword>
<dbReference type="Gene3D" id="2.130.10.10">
    <property type="entry name" value="YVTN repeat-like/Quinoprotein amine dehydrogenase"/>
    <property type="match status" value="1"/>
</dbReference>
<evidence type="ECO:0000313" key="9">
    <source>
        <dbReference type="Proteomes" id="UP000492821"/>
    </source>
</evidence>
<dbReference type="PROSITE" id="PS50082">
    <property type="entry name" value="WD_REPEATS_2"/>
    <property type="match status" value="3"/>
</dbReference>
<evidence type="ECO:0000259" key="8">
    <source>
        <dbReference type="PROSITE" id="PS50089"/>
    </source>
</evidence>
<evidence type="ECO:0000256" key="3">
    <source>
        <dbReference type="ARBA" id="ARBA00022737"/>
    </source>
</evidence>
<dbReference type="WBParaSite" id="Pan_g7072.t1">
    <property type="protein sequence ID" value="Pan_g7072.t1"/>
    <property type="gene ID" value="Pan_g7072"/>
</dbReference>
<evidence type="ECO:0000256" key="1">
    <source>
        <dbReference type="ARBA" id="ARBA00022574"/>
    </source>
</evidence>
<dbReference type="InterPro" id="IPR017907">
    <property type="entry name" value="Znf_RING_CS"/>
</dbReference>
<keyword evidence="4 6" id="KW-0863">Zinc-finger</keyword>
<dbReference type="Proteomes" id="UP000492821">
    <property type="component" value="Unassembled WGS sequence"/>
</dbReference>
<evidence type="ECO:0000256" key="5">
    <source>
        <dbReference type="ARBA" id="ARBA00022833"/>
    </source>
</evidence>
<feature type="repeat" description="WD" evidence="7">
    <location>
        <begin position="420"/>
        <end position="462"/>
    </location>
</feature>
<dbReference type="SUPFAM" id="SSF57850">
    <property type="entry name" value="RING/U-box"/>
    <property type="match status" value="1"/>
</dbReference>
<feature type="domain" description="RING-type" evidence="8">
    <location>
        <begin position="37"/>
        <end position="75"/>
    </location>
</feature>